<dbReference type="Gene3D" id="1.20.120.520">
    <property type="entry name" value="nmb1532 protein domain like"/>
    <property type="match status" value="1"/>
</dbReference>
<dbReference type="Proteomes" id="UP000198824">
    <property type="component" value="Unassembled WGS sequence"/>
</dbReference>
<dbReference type="PANTHER" id="PTHR35585">
    <property type="entry name" value="HHE DOMAIN PROTEIN (AFU_ORTHOLOGUE AFUA_4G00730)"/>
    <property type="match status" value="1"/>
</dbReference>
<name>A0A1I6LM14_9SPHN</name>
<dbReference type="STRING" id="1166337.SAMN05192580_2938"/>
<dbReference type="EMBL" id="FOZG01000002">
    <property type="protein sequence ID" value="SFS04439.1"/>
    <property type="molecule type" value="Genomic_DNA"/>
</dbReference>
<evidence type="ECO:0000313" key="3">
    <source>
        <dbReference type="EMBL" id="SFS04439.1"/>
    </source>
</evidence>
<protein>
    <submittedName>
        <fullName evidence="3">Hemerythrin HHE cation binding domain-containing protein</fullName>
    </submittedName>
</protein>
<evidence type="ECO:0000313" key="4">
    <source>
        <dbReference type="Proteomes" id="UP000198824"/>
    </source>
</evidence>
<dbReference type="PANTHER" id="PTHR35585:SF1">
    <property type="entry name" value="HHE DOMAIN PROTEIN (AFU_ORTHOLOGUE AFUA_4G00730)"/>
    <property type="match status" value="1"/>
</dbReference>
<organism evidence="3 4">
    <name type="scientific">Sphingomonas jatrophae</name>
    <dbReference type="NCBI Taxonomy" id="1166337"/>
    <lineage>
        <taxon>Bacteria</taxon>
        <taxon>Pseudomonadati</taxon>
        <taxon>Pseudomonadota</taxon>
        <taxon>Alphaproteobacteria</taxon>
        <taxon>Sphingomonadales</taxon>
        <taxon>Sphingomonadaceae</taxon>
        <taxon>Sphingomonas</taxon>
    </lineage>
</organism>
<proteinExistence type="predicted"/>
<dbReference type="AlphaFoldDB" id="A0A1I6LM14"/>
<feature type="compositionally biased region" description="Acidic residues" evidence="1">
    <location>
        <begin position="174"/>
        <end position="187"/>
    </location>
</feature>
<reference evidence="3 4" key="1">
    <citation type="submission" date="2016-10" db="EMBL/GenBank/DDBJ databases">
        <authorList>
            <person name="de Groot N.N."/>
        </authorList>
    </citation>
    <scope>NUCLEOTIDE SEQUENCE [LARGE SCALE GENOMIC DNA]</scope>
    <source>
        <strain evidence="3 4">S5-249</strain>
    </source>
</reference>
<dbReference type="InterPro" id="IPR012312">
    <property type="entry name" value="Hemerythrin-like"/>
</dbReference>
<accession>A0A1I6LM14</accession>
<feature type="region of interest" description="Disordered" evidence="1">
    <location>
        <begin position="167"/>
        <end position="187"/>
    </location>
</feature>
<feature type="domain" description="Hemerythrin-like" evidence="2">
    <location>
        <begin position="24"/>
        <end position="135"/>
    </location>
</feature>
<dbReference type="OrthoDB" id="5523420at2"/>
<keyword evidence="4" id="KW-1185">Reference proteome</keyword>
<dbReference type="Pfam" id="PF01814">
    <property type="entry name" value="Hemerythrin"/>
    <property type="match status" value="1"/>
</dbReference>
<gene>
    <name evidence="3" type="ORF">SAMN05192580_2938</name>
</gene>
<evidence type="ECO:0000256" key="1">
    <source>
        <dbReference type="SAM" id="MobiDB-lite"/>
    </source>
</evidence>
<sequence>MAGKYTARNREGDHVLKADDPLATRLLKEEHHRFRELFDAVEEAEGEALVPIAQELCLRLAVHMTIEEEILYPALKPVLGDDEINEGIVEHASGKTLAAEIEQLDGTETLYKAKLHVLGEETIHHIDEEDRDMFEDARQAHAAGKIDLDALGETLRARQAELYAQVEKTGELGPTDEADAEEIPTAA</sequence>
<evidence type="ECO:0000259" key="2">
    <source>
        <dbReference type="Pfam" id="PF01814"/>
    </source>
</evidence>
<dbReference type="RefSeq" id="WP_093315723.1">
    <property type="nucleotide sequence ID" value="NZ_FOZG01000002.1"/>
</dbReference>